<reference evidence="2 3" key="1">
    <citation type="submission" date="2020-08" db="EMBL/GenBank/DDBJ databases">
        <title>Genomic Encyclopedia of Type Strains, Phase IV (KMG-IV): sequencing the most valuable type-strain genomes for metagenomic binning, comparative biology and taxonomic classification.</title>
        <authorList>
            <person name="Goeker M."/>
        </authorList>
    </citation>
    <scope>NUCLEOTIDE SEQUENCE [LARGE SCALE GENOMIC DNA]</scope>
    <source>
        <strain evidence="2 3">DSM 21458</strain>
    </source>
</reference>
<dbReference type="Proteomes" id="UP000569951">
    <property type="component" value="Unassembled WGS sequence"/>
</dbReference>
<keyword evidence="1" id="KW-0175">Coiled coil</keyword>
<accession>A0A841HUX3</accession>
<comment type="caution">
    <text evidence="2">The sequence shown here is derived from an EMBL/GenBank/DDBJ whole genome shotgun (WGS) entry which is preliminary data.</text>
</comment>
<dbReference type="Pfam" id="PF03692">
    <property type="entry name" value="CxxCxxCC"/>
    <property type="match status" value="1"/>
</dbReference>
<dbReference type="RefSeq" id="WP_183984520.1">
    <property type="nucleotide sequence ID" value="NZ_JACHHG010000002.1"/>
</dbReference>
<dbReference type="EMBL" id="JACHHG010000002">
    <property type="protein sequence ID" value="MBB6097271.1"/>
    <property type="molecule type" value="Genomic_DNA"/>
</dbReference>
<protein>
    <submittedName>
        <fullName evidence="2">Fe-S-cluster containining protein</fullName>
    </submittedName>
</protein>
<keyword evidence="3" id="KW-1185">Reference proteome</keyword>
<evidence type="ECO:0000313" key="2">
    <source>
        <dbReference type="EMBL" id="MBB6097271.1"/>
    </source>
</evidence>
<organism evidence="2 3">
    <name type="scientific">Deinobacterium chartae</name>
    <dbReference type="NCBI Taxonomy" id="521158"/>
    <lineage>
        <taxon>Bacteria</taxon>
        <taxon>Thermotogati</taxon>
        <taxon>Deinococcota</taxon>
        <taxon>Deinococci</taxon>
        <taxon>Deinococcales</taxon>
        <taxon>Deinococcaceae</taxon>
        <taxon>Deinobacterium</taxon>
    </lineage>
</organism>
<evidence type="ECO:0000256" key="1">
    <source>
        <dbReference type="SAM" id="Coils"/>
    </source>
</evidence>
<dbReference type="AlphaFoldDB" id="A0A841HUX3"/>
<feature type="coiled-coil region" evidence="1">
    <location>
        <begin position="29"/>
        <end position="56"/>
    </location>
</feature>
<evidence type="ECO:0000313" key="3">
    <source>
        <dbReference type="Proteomes" id="UP000569951"/>
    </source>
</evidence>
<proteinExistence type="predicted"/>
<dbReference type="InterPro" id="IPR005358">
    <property type="entry name" value="Puta_zinc/iron-chelating_dom"/>
</dbReference>
<sequence length="261" mass="28067">MDRVNALTRYLEERGLGPLEAATRAAALNREYGLQLARLRQQLEEAAGEADLARVADALHGAYTEHAERPRAAWEAAPALACKAGCTPCCHLRVRTTPLEVFALAAAVRALPGGGRVRLERRLRAAARAAARLSHRQWNLQGPGCPLLEGGRCGLYAVRPLTCRAHHSLALRPCQQLHARGEAALPTDPERELTGLLFVGAVSEASAALGRQSDAVELTGALLAALENPELAERWQAGERVFKSADDLEAEATASRASRNR</sequence>
<name>A0A841HUX3_9DEIO</name>
<gene>
    <name evidence="2" type="ORF">HNR42_000685</name>
</gene>